<evidence type="ECO:0000259" key="5">
    <source>
        <dbReference type="PROSITE" id="PS50932"/>
    </source>
</evidence>
<dbReference type="Pfam" id="PF13377">
    <property type="entry name" value="Peripla_BP_3"/>
    <property type="match status" value="1"/>
</dbReference>
<keyword evidence="4" id="KW-0804">Transcription</keyword>
<dbReference type="GO" id="GO:0000976">
    <property type="term" value="F:transcription cis-regulatory region binding"/>
    <property type="evidence" value="ECO:0007669"/>
    <property type="project" value="TreeGrafter"/>
</dbReference>
<dbReference type="Gene3D" id="3.40.50.2300">
    <property type="match status" value="2"/>
</dbReference>
<dbReference type="PROSITE" id="PS00356">
    <property type="entry name" value="HTH_LACI_1"/>
    <property type="match status" value="1"/>
</dbReference>
<keyword evidence="3 6" id="KW-0238">DNA-binding</keyword>
<evidence type="ECO:0000313" key="6">
    <source>
        <dbReference type="EMBL" id="WEK55055.1"/>
    </source>
</evidence>
<dbReference type="InterPro" id="IPR000843">
    <property type="entry name" value="HTH_LacI"/>
</dbReference>
<dbReference type="EMBL" id="CP119317">
    <property type="protein sequence ID" value="WEK55055.1"/>
    <property type="molecule type" value="Genomic_DNA"/>
</dbReference>
<dbReference type="AlphaFoldDB" id="A0AA95F552"/>
<dbReference type="SUPFAM" id="SSF53822">
    <property type="entry name" value="Periplasmic binding protein-like I"/>
    <property type="match status" value="1"/>
</dbReference>
<dbReference type="InterPro" id="IPR010982">
    <property type="entry name" value="Lambda_DNA-bd_dom_sf"/>
</dbReference>
<dbReference type="Gene3D" id="1.10.260.40">
    <property type="entry name" value="lambda repressor-like DNA-binding domains"/>
    <property type="match status" value="1"/>
</dbReference>
<evidence type="ECO:0000256" key="1">
    <source>
        <dbReference type="ARBA" id="ARBA00022491"/>
    </source>
</evidence>
<dbReference type="SUPFAM" id="SSF47413">
    <property type="entry name" value="lambda repressor-like DNA-binding domains"/>
    <property type="match status" value="1"/>
</dbReference>
<proteinExistence type="predicted"/>
<dbReference type="InterPro" id="IPR046335">
    <property type="entry name" value="LacI/GalR-like_sensor"/>
</dbReference>
<evidence type="ECO:0000256" key="4">
    <source>
        <dbReference type="ARBA" id="ARBA00023163"/>
    </source>
</evidence>
<dbReference type="CDD" id="cd06267">
    <property type="entry name" value="PBP1_LacI_sugar_binding-like"/>
    <property type="match status" value="1"/>
</dbReference>
<organism evidence="6 7">
    <name type="scientific">Candidatus Cohnella colombiensis</name>
    <dbReference type="NCBI Taxonomy" id="3121368"/>
    <lineage>
        <taxon>Bacteria</taxon>
        <taxon>Bacillati</taxon>
        <taxon>Bacillota</taxon>
        <taxon>Bacilli</taxon>
        <taxon>Bacillales</taxon>
        <taxon>Paenibacillaceae</taxon>
        <taxon>Cohnella</taxon>
    </lineage>
</organism>
<dbReference type="SMART" id="SM00354">
    <property type="entry name" value="HTH_LACI"/>
    <property type="match status" value="1"/>
</dbReference>
<keyword evidence="1" id="KW-0678">Repressor</keyword>
<dbReference type="CDD" id="cd01392">
    <property type="entry name" value="HTH_LacI"/>
    <property type="match status" value="1"/>
</dbReference>
<dbReference type="PROSITE" id="PS50932">
    <property type="entry name" value="HTH_LACI_2"/>
    <property type="match status" value="1"/>
</dbReference>
<feature type="domain" description="HTH lacI-type" evidence="5">
    <location>
        <begin position="4"/>
        <end position="57"/>
    </location>
</feature>
<keyword evidence="7" id="KW-1185">Reference proteome</keyword>
<dbReference type="InterPro" id="IPR028082">
    <property type="entry name" value="Peripla_BP_I"/>
</dbReference>
<evidence type="ECO:0000313" key="7">
    <source>
        <dbReference type="Proteomes" id="UP001178662"/>
    </source>
</evidence>
<protein>
    <submittedName>
        <fullName evidence="6">LacI family DNA-binding transcriptional regulator</fullName>
    </submittedName>
</protein>
<keyword evidence="2" id="KW-0805">Transcription regulation</keyword>
<sequence length="334" mass="36995">MANNIRDIAKLAGVSVTTVSKVINNLPNVSPSTRARVQQVIQDQQFIPSHTARGLVKGKSKTIGMFLTTSLAHPFFSKVVVGLESALKKTGYDLLYLTLDWNPEYSLVRHCLSRNVEGVLIFGFQENDLNFEEIIQSEIPTVFIDLDMMGRRAGYVTSENVESIKNAVYYLHELKHRKIAFVNGHLDSYVGKQRFEGYRRGIQELGLPYFAEYISIGDFTKESGYAAMKGFMQLEEPPTAVVCSSDMIAIGVIEAAGEAGLSIPQDLSVIGFDDIELAKHTIPALTTVHQDFDTIGNQSILLLNDLINTPHSPPPALIIPTKFVIRKSCAECTR</sequence>
<evidence type="ECO:0000256" key="3">
    <source>
        <dbReference type="ARBA" id="ARBA00023125"/>
    </source>
</evidence>
<dbReference type="GO" id="GO:0003700">
    <property type="term" value="F:DNA-binding transcription factor activity"/>
    <property type="evidence" value="ECO:0007669"/>
    <property type="project" value="TreeGrafter"/>
</dbReference>
<name>A0AA95F552_9BACL</name>
<dbReference type="Pfam" id="PF00356">
    <property type="entry name" value="LacI"/>
    <property type="match status" value="1"/>
</dbReference>
<dbReference type="PANTHER" id="PTHR30146:SF148">
    <property type="entry name" value="HTH-TYPE TRANSCRIPTIONAL REPRESSOR PURR-RELATED"/>
    <property type="match status" value="1"/>
</dbReference>
<reference evidence="6" key="1">
    <citation type="submission" date="2023-03" db="EMBL/GenBank/DDBJ databases">
        <title>Andean soil-derived lignocellulolytic bacterial consortium as a source of novel taxa and putative plastic-active enzymes.</title>
        <authorList>
            <person name="Diaz-Garcia L."/>
            <person name="Chuvochina M."/>
            <person name="Feuerriegel G."/>
            <person name="Bunk B."/>
            <person name="Sproer C."/>
            <person name="Streit W.R."/>
            <person name="Rodriguez L.M."/>
            <person name="Overmann J."/>
            <person name="Jimenez D.J."/>
        </authorList>
    </citation>
    <scope>NUCLEOTIDE SEQUENCE</scope>
    <source>
        <strain evidence="6">MAG 2441</strain>
    </source>
</reference>
<gene>
    <name evidence="6" type="ORF">P0Y55_02945</name>
</gene>
<evidence type="ECO:0000256" key="2">
    <source>
        <dbReference type="ARBA" id="ARBA00023015"/>
    </source>
</evidence>
<dbReference type="Proteomes" id="UP001178662">
    <property type="component" value="Chromosome"/>
</dbReference>
<accession>A0AA95F552</accession>
<dbReference type="PRINTS" id="PR00036">
    <property type="entry name" value="HTHLACI"/>
</dbReference>
<dbReference type="PANTHER" id="PTHR30146">
    <property type="entry name" value="LACI-RELATED TRANSCRIPTIONAL REPRESSOR"/>
    <property type="match status" value="1"/>
</dbReference>